<keyword evidence="5" id="KW-1185">Reference proteome</keyword>
<evidence type="ECO:0000313" key="4">
    <source>
        <dbReference type="EMBL" id="MEN0643504.1"/>
    </source>
</evidence>
<feature type="transmembrane region" description="Helical" evidence="2">
    <location>
        <begin position="182"/>
        <end position="210"/>
    </location>
</feature>
<feature type="domain" description="YdbS-like PH" evidence="3">
    <location>
        <begin position="266"/>
        <end position="338"/>
    </location>
</feature>
<dbReference type="EMBL" id="JBCITK010000001">
    <property type="protein sequence ID" value="MEN0643504.1"/>
    <property type="molecule type" value="Genomic_DNA"/>
</dbReference>
<feature type="region of interest" description="Disordered" evidence="1">
    <location>
        <begin position="150"/>
        <end position="169"/>
    </location>
</feature>
<dbReference type="PANTHER" id="PTHR34473">
    <property type="entry name" value="UPF0699 TRANSMEMBRANE PROTEIN YDBS"/>
    <property type="match status" value="1"/>
</dbReference>
<dbReference type="PIRSF" id="PIRSF026631">
    <property type="entry name" value="UCP026631"/>
    <property type="match status" value="1"/>
</dbReference>
<dbReference type="PANTHER" id="PTHR34473:SF2">
    <property type="entry name" value="UPF0699 TRANSMEMBRANE PROTEIN YDBT"/>
    <property type="match status" value="1"/>
</dbReference>
<dbReference type="Pfam" id="PF03703">
    <property type="entry name" value="bPH_2"/>
    <property type="match status" value="2"/>
</dbReference>
<evidence type="ECO:0000256" key="2">
    <source>
        <dbReference type="SAM" id="Phobius"/>
    </source>
</evidence>
<proteinExistence type="predicted"/>
<dbReference type="Proteomes" id="UP001418796">
    <property type="component" value="Unassembled WGS sequence"/>
</dbReference>
<evidence type="ECO:0000259" key="3">
    <source>
        <dbReference type="Pfam" id="PF03703"/>
    </source>
</evidence>
<gene>
    <name evidence="4" type="ORF">MKY91_10135</name>
</gene>
<protein>
    <submittedName>
        <fullName evidence="4">PH domain-containing protein</fullName>
    </submittedName>
</protein>
<feature type="transmembrane region" description="Helical" evidence="2">
    <location>
        <begin position="12"/>
        <end position="38"/>
    </location>
</feature>
<keyword evidence="2" id="KW-0812">Transmembrane</keyword>
<keyword evidence="2" id="KW-0472">Membrane</keyword>
<organism evidence="4 5">
    <name type="scientific">Alkalicoccobacillus gibsonii</name>
    <dbReference type="NCBI Taxonomy" id="79881"/>
    <lineage>
        <taxon>Bacteria</taxon>
        <taxon>Bacillati</taxon>
        <taxon>Bacillota</taxon>
        <taxon>Bacilli</taxon>
        <taxon>Bacillales</taxon>
        <taxon>Bacillaceae</taxon>
        <taxon>Alkalicoccobacillus</taxon>
    </lineage>
</organism>
<sequence length="491" mass="54551">MNNVKRLHPSAMLISFLAAAKSSIIPIIGTVVIGFANSNPFLKYVWIAIIAFSLLSSFLSWVTFYYKLEDGELYIQKGIFVKKKRYIQRQRVQSIDVKAGVLHRVFGMVGVDIETAGGTSEAEAHLSAITREEAEVIRKELLGKATSRLHSNDELEGSEETEEKETEVAGPELTWKLGTERLIAAALTSSGVGLIFSAVGALFTQFYQFIPNVWLDESFGFVTSAGLSTILAITGIVFLGLLVFWAISSVITIIKYGGFQIEHYGTELVITRGLLEKRQLTLQVNRITSVRLVRNLLRQPLGFVSVYVESAGGGSKDEQASTLLIPLLKASDLQEILADILPDYSFEREYHPLPIRALWKMMIQAFIVPAVVTGIVSYFFFPYGLFGLLLLGITIPFAWLTYKAGGSGAGADYMWLRYREISLIEVIAPRWKVQSAEKRVSVIQKLQGLSTFQVTVQSSVSGKSFNLGDMTHSQADQLLAWYSYSTKKDEH</sequence>
<evidence type="ECO:0000313" key="5">
    <source>
        <dbReference type="Proteomes" id="UP001418796"/>
    </source>
</evidence>
<dbReference type="InterPro" id="IPR014529">
    <property type="entry name" value="UCP026631"/>
</dbReference>
<name>A0ABU9VHX1_9BACI</name>
<reference evidence="4 5" key="1">
    <citation type="submission" date="2024-03" db="EMBL/GenBank/DDBJ databases">
        <title>Bacilli Hybrid Assemblies.</title>
        <authorList>
            <person name="Kovac J."/>
        </authorList>
    </citation>
    <scope>NUCLEOTIDE SEQUENCE [LARGE SCALE GENOMIC DNA]</scope>
    <source>
        <strain evidence="4 5">FSL R7-0666</strain>
    </source>
</reference>
<feature type="compositionally biased region" description="Acidic residues" evidence="1">
    <location>
        <begin position="154"/>
        <end position="165"/>
    </location>
</feature>
<dbReference type="InterPro" id="IPR005182">
    <property type="entry name" value="YdbS-like_PH"/>
</dbReference>
<feature type="transmembrane region" description="Helical" evidence="2">
    <location>
        <begin position="230"/>
        <end position="254"/>
    </location>
</feature>
<dbReference type="RefSeq" id="WP_343130413.1">
    <property type="nucleotide sequence ID" value="NZ_JBCITK010000001.1"/>
</dbReference>
<feature type="transmembrane region" description="Helical" evidence="2">
    <location>
        <begin position="357"/>
        <end position="379"/>
    </location>
</feature>
<feature type="domain" description="YdbS-like PH" evidence="3">
    <location>
        <begin position="61"/>
        <end position="140"/>
    </location>
</feature>
<keyword evidence="2" id="KW-1133">Transmembrane helix</keyword>
<evidence type="ECO:0000256" key="1">
    <source>
        <dbReference type="SAM" id="MobiDB-lite"/>
    </source>
</evidence>
<comment type="caution">
    <text evidence="4">The sequence shown here is derived from an EMBL/GenBank/DDBJ whole genome shotgun (WGS) entry which is preliminary data.</text>
</comment>
<accession>A0ABU9VHX1</accession>
<feature type="transmembrane region" description="Helical" evidence="2">
    <location>
        <begin position="44"/>
        <end position="66"/>
    </location>
</feature>